<dbReference type="Pfam" id="PF00109">
    <property type="entry name" value="ketoacyl-synt"/>
    <property type="match status" value="1"/>
</dbReference>
<evidence type="ECO:0000256" key="1">
    <source>
        <dbReference type="ARBA" id="ARBA00008467"/>
    </source>
</evidence>
<dbReference type="CDD" id="cd00834">
    <property type="entry name" value="KAS_I_II"/>
    <property type="match status" value="1"/>
</dbReference>
<dbReference type="SMART" id="SM00825">
    <property type="entry name" value="PKS_KS"/>
    <property type="match status" value="1"/>
</dbReference>
<dbReference type="InterPro" id="IPR000794">
    <property type="entry name" value="Beta-ketoacyl_synthase"/>
</dbReference>
<comment type="caution">
    <text evidence="5">The sequence shown here is derived from an EMBL/GenBank/DDBJ whole genome shotgun (WGS) entry which is preliminary data.</text>
</comment>
<accession>A0ABP5HQR3</accession>
<evidence type="ECO:0000313" key="5">
    <source>
        <dbReference type="EMBL" id="GAA2084331.1"/>
    </source>
</evidence>
<dbReference type="Gene3D" id="3.40.47.10">
    <property type="match status" value="1"/>
</dbReference>
<keyword evidence="2 3" id="KW-0808">Transferase</keyword>
<keyword evidence="6" id="KW-1185">Reference proteome</keyword>
<evidence type="ECO:0000256" key="2">
    <source>
        <dbReference type="ARBA" id="ARBA00022679"/>
    </source>
</evidence>
<dbReference type="PROSITE" id="PS52004">
    <property type="entry name" value="KS3_2"/>
    <property type="match status" value="1"/>
</dbReference>
<dbReference type="InterPro" id="IPR016039">
    <property type="entry name" value="Thiolase-like"/>
</dbReference>
<dbReference type="InterPro" id="IPR014031">
    <property type="entry name" value="Ketoacyl_synth_C"/>
</dbReference>
<evidence type="ECO:0000313" key="6">
    <source>
        <dbReference type="Proteomes" id="UP001500016"/>
    </source>
</evidence>
<protein>
    <submittedName>
        <fullName evidence="5">Beta-ketoacyl-[acyl-carrier-protein] synthase family protein</fullName>
    </submittedName>
</protein>
<name>A0ABP5HQR3_9ACTN</name>
<sequence length="421" mass="43633">MSGTGERPPGGGGGEGRRVVVTGIGVLSSIGNGAAEFTRALRAGRCGAGPITRFDATGFRQQLAHEVKDFDPADWIHHLPHEELGHATRFSLAAARMAAWDAGLEPSRLRDLRGLVTIGTTDGEAAELEEIVEAEVTGGGPEGIDPSAVRRLPPHRLALAIVQELRLPDAAPSVVGTACAAGNYAVGDGFDAIRSGEADYALVGGADALARRTFAGFSRLGLVASDRCRPFDANREGLLTAEGAGVLLLESLDAARARGARIYAELLGYGLNCDAHHPTAPDLESVARVMELALSDAGVKPDEVDLVSAHGTGTKTNDVTEARAIRQVFGDDPPRTVALKSMLGHSMGAASALGAAASAIALARGFVPPTVNHRSTDPDCGIDCVPNRALPAPLRVVVNNGLAFGGNNASLVLGRHEEDQR</sequence>
<dbReference type="SUPFAM" id="SSF53901">
    <property type="entry name" value="Thiolase-like"/>
    <property type="match status" value="2"/>
</dbReference>
<organism evidence="5 6">
    <name type="scientific">Streptomyces albiaxialis</name>
    <dbReference type="NCBI Taxonomy" id="329523"/>
    <lineage>
        <taxon>Bacteria</taxon>
        <taxon>Bacillati</taxon>
        <taxon>Actinomycetota</taxon>
        <taxon>Actinomycetes</taxon>
        <taxon>Kitasatosporales</taxon>
        <taxon>Streptomycetaceae</taxon>
        <taxon>Streptomyces</taxon>
    </lineage>
</organism>
<feature type="domain" description="Ketosynthase family 3 (KS3)" evidence="4">
    <location>
        <begin position="16"/>
        <end position="415"/>
    </location>
</feature>
<proteinExistence type="inferred from homology"/>
<gene>
    <name evidence="5" type="ORF">GCM10009801_45400</name>
</gene>
<dbReference type="Proteomes" id="UP001500016">
    <property type="component" value="Unassembled WGS sequence"/>
</dbReference>
<dbReference type="InterPro" id="IPR020841">
    <property type="entry name" value="PKS_Beta-ketoAc_synthase_dom"/>
</dbReference>
<dbReference type="EMBL" id="BAAAPE010000012">
    <property type="protein sequence ID" value="GAA2084331.1"/>
    <property type="molecule type" value="Genomic_DNA"/>
</dbReference>
<dbReference type="InterPro" id="IPR014030">
    <property type="entry name" value="Ketoacyl_synth_N"/>
</dbReference>
<comment type="similarity">
    <text evidence="1 3">Belongs to the thiolase-like superfamily. Beta-ketoacyl-ACP synthases family.</text>
</comment>
<dbReference type="Pfam" id="PF02801">
    <property type="entry name" value="Ketoacyl-synt_C"/>
    <property type="match status" value="1"/>
</dbReference>
<dbReference type="RefSeq" id="WP_344531038.1">
    <property type="nucleotide sequence ID" value="NZ_BAAAPE010000012.1"/>
</dbReference>
<evidence type="ECO:0000259" key="4">
    <source>
        <dbReference type="PROSITE" id="PS52004"/>
    </source>
</evidence>
<dbReference type="PANTHER" id="PTHR11712:SF336">
    <property type="entry name" value="3-OXOACYL-[ACYL-CARRIER-PROTEIN] SYNTHASE, MITOCHONDRIAL"/>
    <property type="match status" value="1"/>
</dbReference>
<evidence type="ECO:0000256" key="3">
    <source>
        <dbReference type="RuleBase" id="RU003694"/>
    </source>
</evidence>
<dbReference type="PANTHER" id="PTHR11712">
    <property type="entry name" value="POLYKETIDE SYNTHASE-RELATED"/>
    <property type="match status" value="1"/>
</dbReference>
<reference evidence="6" key="1">
    <citation type="journal article" date="2019" name="Int. J. Syst. Evol. Microbiol.">
        <title>The Global Catalogue of Microorganisms (GCM) 10K type strain sequencing project: providing services to taxonomists for standard genome sequencing and annotation.</title>
        <authorList>
            <consortium name="The Broad Institute Genomics Platform"/>
            <consortium name="The Broad Institute Genome Sequencing Center for Infectious Disease"/>
            <person name="Wu L."/>
            <person name="Ma J."/>
        </authorList>
    </citation>
    <scope>NUCLEOTIDE SEQUENCE [LARGE SCALE GENOMIC DNA]</scope>
    <source>
        <strain evidence="6">JCM 15478</strain>
    </source>
</reference>